<proteinExistence type="inferred from homology"/>
<dbReference type="Proteomes" id="UP001519460">
    <property type="component" value="Unassembled WGS sequence"/>
</dbReference>
<feature type="non-terminal residue" evidence="8">
    <location>
        <position position="395"/>
    </location>
</feature>
<organism evidence="8 9">
    <name type="scientific">Batillaria attramentaria</name>
    <dbReference type="NCBI Taxonomy" id="370345"/>
    <lineage>
        <taxon>Eukaryota</taxon>
        <taxon>Metazoa</taxon>
        <taxon>Spiralia</taxon>
        <taxon>Lophotrochozoa</taxon>
        <taxon>Mollusca</taxon>
        <taxon>Gastropoda</taxon>
        <taxon>Caenogastropoda</taxon>
        <taxon>Sorbeoconcha</taxon>
        <taxon>Cerithioidea</taxon>
        <taxon>Batillariidae</taxon>
        <taxon>Batillaria</taxon>
    </lineage>
</organism>
<comment type="caution">
    <text evidence="8">The sequence shown here is derived from an EMBL/GenBank/DDBJ whole genome shotgun (WGS) entry which is preliminary data.</text>
</comment>
<dbReference type="SMART" id="SM00457">
    <property type="entry name" value="MACPF"/>
    <property type="match status" value="1"/>
</dbReference>
<gene>
    <name evidence="8" type="ORF">BaRGS_00035277</name>
</gene>
<dbReference type="EMBL" id="JACVVK020000468">
    <property type="protein sequence ID" value="KAK7473490.1"/>
    <property type="molecule type" value="Genomic_DNA"/>
</dbReference>
<dbReference type="GO" id="GO:0016020">
    <property type="term" value="C:membrane"/>
    <property type="evidence" value="ECO:0007669"/>
    <property type="project" value="UniProtKB-SubCell"/>
</dbReference>
<comment type="subcellular location">
    <subcellularLocation>
        <location evidence="1">Membrane</location>
    </subcellularLocation>
    <subcellularLocation>
        <location evidence="2">Secreted</location>
    </subcellularLocation>
</comment>
<evidence type="ECO:0000256" key="5">
    <source>
        <dbReference type="ARBA" id="ARBA00023136"/>
    </source>
</evidence>
<dbReference type="InterPro" id="IPR026645">
    <property type="entry name" value="Dermatopontin"/>
</dbReference>
<dbReference type="Pfam" id="PF01823">
    <property type="entry name" value="MACPF"/>
    <property type="match status" value="1"/>
</dbReference>
<dbReference type="PANTHER" id="PTHR15040:SF1">
    <property type="entry name" value="DERMATOPONTIN-LIKE ISOFORM X1"/>
    <property type="match status" value="1"/>
</dbReference>
<name>A0ABD0JF38_9CAEN</name>
<keyword evidence="9" id="KW-1185">Reference proteome</keyword>
<dbReference type="AlphaFoldDB" id="A0ABD0JF38"/>
<feature type="domain" description="MACPF" evidence="7">
    <location>
        <begin position="1"/>
        <end position="237"/>
    </location>
</feature>
<dbReference type="PANTHER" id="PTHR15040">
    <property type="entry name" value="DERMATOPONTIN-RELATED"/>
    <property type="match status" value="1"/>
</dbReference>
<protein>
    <recommendedName>
        <fullName evidence="7">MACPF domain-containing protein</fullName>
    </recommendedName>
</protein>
<reference evidence="8 9" key="1">
    <citation type="journal article" date="2023" name="Sci. Data">
        <title>Genome assembly of the Korean intertidal mud-creeper Batillaria attramentaria.</title>
        <authorList>
            <person name="Patra A.K."/>
            <person name="Ho P.T."/>
            <person name="Jun S."/>
            <person name="Lee S.J."/>
            <person name="Kim Y."/>
            <person name="Won Y.J."/>
        </authorList>
    </citation>
    <scope>NUCLEOTIDE SEQUENCE [LARGE SCALE GENOMIC DNA]</scope>
    <source>
        <strain evidence="8">Wonlab-2016</strain>
    </source>
</reference>
<comment type="similarity">
    <text evidence="3">Belongs to the dermatopontin family.</text>
</comment>
<sequence>MTSSDVRKSYSVNAGVDVQTKKFGFSASASYGKTQSTLLKNTKKTTSVHASFSSRRVDFVPKTELRFGARAQTAVNALPWSYTSNPGAYEEFIRQFGTHYITWGKFGGIMMMYLETSTSYIEKKNIETVSAQASATFGQVLTVKGGTSHSTTEIDSSFTSATNSLIRYYGGTANLMAEKGLSAWQPTISAQPWLFSTKLVRLSELVRDANKKAALDQAISDYLMRVYLNVELRRVLNTLPSHLRSRSEVTSLNSRITTMVAKYPLVESEVDALGKEAMDTYVKLFLEEDLSQEELFYANSLMNKVDFSCPTGQSIFEIQSWHSDYHDDRRWAFKCSYLKDLYVLGNCYWTDWLYQLGTHDWKVSCLGNRVLKGWYSEHHDWWDTRKHKLQCCEVL</sequence>
<dbReference type="PROSITE" id="PS00279">
    <property type="entry name" value="MACPF_1"/>
    <property type="match status" value="1"/>
</dbReference>
<dbReference type="GO" id="GO:0005576">
    <property type="term" value="C:extracellular region"/>
    <property type="evidence" value="ECO:0007669"/>
    <property type="project" value="UniProtKB-SubCell"/>
</dbReference>
<dbReference type="InterPro" id="IPR020863">
    <property type="entry name" value="MACPF_CS"/>
</dbReference>
<accession>A0ABD0JF38</accession>
<evidence type="ECO:0000256" key="3">
    <source>
        <dbReference type="ARBA" id="ARBA00008712"/>
    </source>
</evidence>
<evidence type="ECO:0000313" key="9">
    <source>
        <dbReference type="Proteomes" id="UP001519460"/>
    </source>
</evidence>
<evidence type="ECO:0000256" key="1">
    <source>
        <dbReference type="ARBA" id="ARBA00004370"/>
    </source>
</evidence>
<dbReference type="Pfam" id="PF14704">
    <property type="entry name" value="DERM"/>
    <property type="match status" value="1"/>
</dbReference>
<evidence type="ECO:0000256" key="2">
    <source>
        <dbReference type="ARBA" id="ARBA00004613"/>
    </source>
</evidence>
<keyword evidence="4" id="KW-0964">Secreted</keyword>
<evidence type="ECO:0000259" key="7">
    <source>
        <dbReference type="PROSITE" id="PS51412"/>
    </source>
</evidence>
<dbReference type="InterPro" id="IPR020864">
    <property type="entry name" value="MACPF"/>
</dbReference>
<keyword evidence="5" id="KW-0472">Membrane</keyword>
<keyword evidence="6" id="KW-1015">Disulfide bond</keyword>
<dbReference type="PROSITE" id="PS51412">
    <property type="entry name" value="MACPF_2"/>
    <property type="match status" value="1"/>
</dbReference>
<evidence type="ECO:0000256" key="4">
    <source>
        <dbReference type="ARBA" id="ARBA00022525"/>
    </source>
</evidence>
<evidence type="ECO:0000256" key="6">
    <source>
        <dbReference type="ARBA" id="ARBA00023157"/>
    </source>
</evidence>
<evidence type="ECO:0000313" key="8">
    <source>
        <dbReference type="EMBL" id="KAK7473490.1"/>
    </source>
</evidence>